<feature type="compositionally biased region" description="Polar residues" evidence="2">
    <location>
        <begin position="250"/>
        <end position="261"/>
    </location>
</feature>
<dbReference type="PANTHER" id="PTHR31471:SF1">
    <property type="entry name" value="OS12G0613600 PROTEIN"/>
    <property type="match status" value="1"/>
</dbReference>
<evidence type="ECO:0000313" key="5">
    <source>
        <dbReference type="Proteomes" id="UP000595140"/>
    </source>
</evidence>
<feature type="compositionally biased region" description="Low complexity" evidence="2">
    <location>
        <begin position="656"/>
        <end position="679"/>
    </location>
</feature>
<feature type="compositionally biased region" description="Basic and acidic residues" evidence="2">
    <location>
        <begin position="266"/>
        <end position="281"/>
    </location>
</feature>
<dbReference type="PANTHER" id="PTHR31471">
    <property type="entry name" value="OS02G0116800 PROTEIN"/>
    <property type="match status" value="1"/>
</dbReference>
<reference evidence="4 5" key="1">
    <citation type="submission" date="2018-04" db="EMBL/GenBank/DDBJ databases">
        <authorList>
            <person name="Vogel A."/>
        </authorList>
    </citation>
    <scope>NUCLEOTIDE SEQUENCE [LARGE SCALE GENOMIC DNA]</scope>
</reference>
<feature type="compositionally biased region" description="Gly residues" evidence="2">
    <location>
        <begin position="119"/>
        <end position="128"/>
    </location>
</feature>
<dbReference type="InterPro" id="IPR005516">
    <property type="entry name" value="Remorin_C"/>
</dbReference>
<feature type="compositionally biased region" description="Polar residues" evidence="2">
    <location>
        <begin position="299"/>
        <end position="315"/>
    </location>
</feature>
<feature type="region of interest" description="Disordered" evidence="2">
    <location>
        <begin position="373"/>
        <end position="432"/>
    </location>
</feature>
<organism evidence="4 5">
    <name type="scientific">Cuscuta campestris</name>
    <dbReference type="NCBI Taxonomy" id="132261"/>
    <lineage>
        <taxon>Eukaryota</taxon>
        <taxon>Viridiplantae</taxon>
        <taxon>Streptophyta</taxon>
        <taxon>Embryophyta</taxon>
        <taxon>Tracheophyta</taxon>
        <taxon>Spermatophyta</taxon>
        <taxon>Magnoliopsida</taxon>
        <taxon>eudicotyledons</taxon>
        <taxon>Gunneridae</taxon>
        <taxon>Pentapetalae</taxon>
        <taxon>asterids</taxon>
        <taxon>lamiids</taxon>
        <taxon>Solanales</taxon>
        <taxon>Convolvulaceae</taxon>
        <taxon>Cuscuteae</taxon>
        <taxon>Cuscuta</taxon>
        <taxon>Cuscuta subgen. Grammica</taxon>
        <taxon>Cuscuta sect. Cleistogrammica</taxon>
    </lineage>
</organism>
<evidence type="ECO:0000259" key="3">
    <source>
        <dbReference type="Pfam" id="PF03763"/>
    </source>
</evidence>
<feature type="region of interest" description="Disordered" evidence="2">
    <location>
        <begin position="177"/>
        <end position="358"/>
    </location>
</feature>
<comment type="similarity">
    <text evidence="1">Belongs to the remorin family.</text>
</comment>
<evidence type="ECO:0000313" key="4">
    <source>
        <dbReference type="EMBL" id="VFR03397.1"/>
    </source>
</evidence>
<feature type="domain" description="Remorin C-terminal" evidence="3">
    <location>
        <begin position="742"/>
        <end position="843"/>
    </location>
</feature>
<feature type="compositionally biased region" description="Basic residues" evidence="2">
    <location>
        <begin position="109"/>
        <end position="118"/>
    </location>
</feature>
<dbReference type="OrthoDB" id="1900877at2759"/>
<sequence length="859" mass="95603">MRERERSHQFLMGLNDALYGTLRSNLLAQEIIPPVSRIYNILVQNETARHGVHKGESSEAGASVFAVKNKIEVKELVCSHCGKTGHDVEACYRLIGYPEGWVFRDQSRRGRGNRRGRGGRGTARGGGRSTVAAGRSTVTGGRGEAHAVQGEEKAPSPLPNFEDLTPEKWNAFRHALSLSPTDNSPKLSGEQLDAEGSSSSISVDHFDDEDPEEEQMNRPLGNRRPEEGDNADELQAVERMDRFGVHGRPSSGQKDGSQGDQPTVDAMDRSHTHGRPSEGQKDGLQGNDGTVDHDAENGRPSSRQNGGTQDPSQTVDPVDRSTDGGRPSTFQQEPEHLGRGQRERRPNKSFREEEEEERFLHCHKKMECYERIEKPNTCTGHLQLSPRKLRSMLLRTQKRKKPQAGELQEEEEEEEDPELGISLRSESEIHDSGGSEICKDVAVVSVLHECSTEWGFGSSMVKDNRSKEQPRSTSMFKSQDMNFEFQKAADRAQRVPPVAPFSKPAPSKWDDAQKWIASPTSNRLKTQCGLGPRKPTKQASDVSDRRMVISEEPVDTKCIDSNQFKDNGVQKYVSWESDSHPVAESYGKETLMIENCTRESAINLSRHDSCVSIHSETAFVPLPSTARSVSMRDMGTEMTPIASQEPSRTGTPVRATTPTRSPSSSHPSTPPCSSLLSHSNDPQAFEKELQMKTRKEIMALGTQLGKMNIAAWASNEEDGHKNETNVTVNGAATEQPDGVIMARAAAWEEAENAKHLARFKREEMKIQAWENHQIAKAEAEMRKTEMEVERMKTRGQDELMKKLSSVRSKAEAKRCAAEAKMRQHASNAEKQAEYIRQTGRVPSSSSSSSSCCCFHWRFF</sequence>
<feature type="compositionally biased region" description="Acidic residues" evidence="2">
    <location>
        <begin position="407"/>
        <end position="418"/>
    </location>
</feature>
<evidence type="ECO:0000256" key="1">
    <source>
        <dbReference type="ARBA" id="ARBA00005711"/>
    </source>
</evidence>
<feature type="region of interest" description="Disordered" evidence="2">
    <location>
        <begin position="523"/>
        <end position="544"/>
    </location>
</feature>
<feature type="compositionally biased region" description="Polar residues" evidence="2">
    <location>
        <begin position="641"/>
        <end position="650"/>
    </location>
</feature>
<proteinExistence type="inferred from homology"/>
<feature type="compositionally biased region" description="Basic and acidic residues" evidence="2">
    <location>
        <begin position="333"/>
        <end position="351"/>
    </location>
</feature>
<feature type="compositionally biased region" description="Basic and acidic residues" evidence="2">
    <location>
        <begin position="143"/>
        <end position="154"/>
    </location>
</feature>
<gene>
    <name evidence="4" type="ORF">CCAM_LOCUS45172</name>
</gene>
<feature type="region of interest" description="Disordered" evidence="2">
    <location>
        <begin position="639"/>
        <end position="679"/>
    </location>
</feature>
<accession>A0A484NTL1</accession>
<dbReference type="Proteomes" id="UP000595140">
    <property type="component" value="Unassembled WGS sequence"/>
</dbReference>
<dbReference type="Pfam" id="PF03763">
    <property type="entry name" value="Remorin_C"/>
    <property type="match status" value="1"/>
</dbReference>
<dbReference type="AlphaFoldDB" id="A0A484NTL1"/>
<keyword evidence="5" id="KW-1185">Reference proteome</keyword>
<feature type="region of interest" description="Disordered" evidence="2">
    <location>
        <begin position="490"/>
        <end position="509"/>
    </location>
</feature>
<dbReference type="EMBL" id="OOIL02006874">
    <property type="protein sequence ID" value="VFR03397.1"/>
    <property type="molecule type" value="Genomic_DNA"/>
</dbReference>
<protein>
    <recommendedName>
        <fullName evidence="3">Remorin C-terminal domain-containing protein</fullName>
    </recommendedName>
</protein>
<evidence type="ECO:0000256" key="2">
    <source>
        <dbReference type="SAM" id="MobiDB-lite"/>
    </source>
</evidence>
<name>A0A484NTL1_9ASTE</name>
<feature type="region of interest" description="Disordered" evidence="2">
    <location>
        <begin position="107"/>
        <end position="164"/>
    </location>
</feature>